<keyword evidence="7" id="KW-1133">Transmembrane helix</keyword>
<feature type="transmembrane region" description="Helical" evidence="7">
    <location>
        <begin position="9"/>
        <end position="26"/>
    </location>
</feature>
<dbReference type="STRING" id="34506.A0A090LUL5"/>
<evidence type="ECO:0000256" key="5">
    <source>
        <dbReference type="ARBA" id="ARBA00022815"/>
    </source>
</evidence>
<keyword evidence="6" id="KW-0527">Neuropeptide</keyword>
<gene>
    <name evidence="8 10 11" type="ORF">SRAE_X000064100</name>
</gene>
<proteinExistence type="inferred from homology"/>
<dbReference type="GO" id="GO:0007218">
    <property type="term" value="P:neuropeptide signaling pathway"/>
    <property type="evidence" value="ECO:0007669"/>
    <property type="project" value="UniProtKB-KW"/>
</dbReference>
<dbReference type="AlphaFoldDB" id="A0A090LUL5"/>
<accession>A0A090LUL5</accession>
<dbReference type="WormBase" id="SRAE_X000064100">
    <property type="protein sequence ID" value="SRP03144"/>
    <property type="gene ID" value="WBGene00266200"/>
</dbReference>
<evidence type="ECO:0000256" key="4">
    <source>
        <dbReference type="ARBA" id="ARBA00022685"/>
    </source>
</evidence>
<name>A0A090LUL5_STRRB</name>
<evidence type="ECO:0000256" key="7">
    <source>
        <dbReference type="SAM" id="Phobius"/>
    </source>
</evidence>
<evidence type="ECO:0000256" key="2">
    <source>
        <dbReference type="ARBA" id="ARBA00006356"/>
    </source>
</evidence>
<evidence type="ECO:0000256" key="1">
    <source>
        <dbReference type="ARBA" id="ARBA00004613"/>
    </source>
</evidence>
<comment type="similarity">
    <text evidence="2">Belongs to the FARP (FMRFamide related peptide) family.</text>
</comment>
<keyword evidence="7" id="KW-0812">Transmembrane</keyword>
<dbReference type="InterPro" id="IPR051041">
    <property type="entry name" value="FMRFamide-related_np"/>
</dbReference>
<dbReference type="PANTHER" id="PTHR20986">
    <property type="entry name" value="FMRFAMIDE-RELATED PEPTIDES"/>
    <property type="match status" value="1"/>
</dbReference>
<keyword evidence="3" id="KW-0964">Secreted</keyword>
<dbReference type="GO" id="GO:0005576">
    <property type="term" value="C:extracellular region"/>
    <property type="evidence" value="ECO:0007669"/>
    <property type="project" value="UniProtKB-SubCell"/>
</dbReference>
<keyword evidence="7" id="KW-0472">Membrane</keyword>
<evidence type="ECO:0000256" key="3">
    <source>
        <dbReference type="ARBA" id="ARBA00022525"/>
    </source>
</evidence>
<dbReference type="GeneID" id="36383694"/>
<dbReference type="CTD" id="36383694"/>
<keyword evidence="5" id="KW-0027">Amidation</keyword>
<evidence type="ECO:0000313" key="10">
    <source>
        <dbReference type="WBParaSite" id="SRAE_X000064100.1"/>
    </source>
</evidence>
<dbReference type="RefSeq" id="XP_024510510.1">
    <property type="nucleotide sequence ID" value="XM_024645009.1"/>
</dbReference>
<evidence type="ECO:0000256" key="6">
    <source>
        <dbReference type="ARBA" id="ARBA00023320"/>
    </source>
</evidence>
<keyword evidence="4" id="KW-0165">Cleavage on pair of basic residues</keyword>
<dbReference type="PANTHER" id="PTHR20986:SF24">
    <property type="entry name" value="FMRFAMIDE-LIKE NEUROPEPTIDES 1"/>
    <property type="match status" value="1"/>
</dbReference>
<dbReference type="OrthoDB" id="5813613at2759"/>
<organism evidence="8">
    <name type="scientific">Strongyloides ratti</name>
    <name type="common">Parasitic roundworm</name>
    <dbReference type="NCBI Taxonomy" id="34506"/>
    <lineage>
        <taxon>Eukaryota</taxon>
        <taxon>Metazoa</taxon>
        <taxon>Ecdysozoa</taxon>
        <taxon>Nematoda</taxon>
        <taxon>Chromadorea</taxon>
        <taxon>Rhabditida</taxon>
        <taxon>Tylenchina</taxon>
        <taxon>Panagrolaimomorpha</taxon>
        <taxon>Strongyloidoidea</taxon>
        <taxon>Strongyloididae</taxon>
        <taxon>Strongyloides</taxon>
    </lineage>
</organism>
<reference evidence="8 9" key="1">
    <citation type="submission" date="2014-09" db="EMBL/GenBank/DDBJ databases">
        <authorList>
            <person name="Martin A.A."/>
        </authorList>
    </citation>
    <scope>NUCLEOTIDE SEQUENCE</scope>
    <source>
        <strain evidence="9">ED321</strain>
        <strain evidence="8">ED321 Heterogonic</strain>
    </source>
</reference>
<evidence type="ECO:0000313" key="11">
    <source>
        <dbReference type="WormBase" id="SRAE_X000064100"/>
    </source>
</evidence>
<dbReference type="EMBL" id="LN609530">
    <property type="protein sequence ID" value="CEF71314.1"/>
    <property type="molecule type" value="Genomic_DNA"/>
</dbReference>
<sequence>MIKYYQKNIFIILLAVNFFSIIINAFPECCKRNVNADICQGFDKLSPEEQASLSAVGVLDDQCQLITHTIPDKRKPNFIRYGRSLSNMQQSLDKKAADPNFLRFGRSEHQNFLRFGRNLGGNNANFLRFGKSNSPDFLRFGKRNMESDKEPNFLRFGKRDSFLGYGKNAVEEQFNREYRKPNFLRFGKRSTTNTNFLRFGRSPAAVLFEDVFERNYRLQPDFLRFGK</sequence>
<dbReference type="Proteomes" id="UP000035682">
    <property type="component" value="Unplaced"/>
</dbReference>
<comment type="subcellular location">
    <subcellularLocation>
        <location evidence="1">Secreted</location>
    </subcellularLocation>
</comment>
<evidence type="ECO:0000313" key="9">
    <source>
        <dbReference type="Proteomes" id="UP000035682"/>
    </source>
</evidence>
<keyword evidence="9" id="KW-1185">Reference proteome</keyword>
<dbReference type="WBParaSite" id="SRAE_X000064100.1">
    <property type="protein sequence ID" value="SRAE_X000064100.1"/>
    <property type="gene ID" value="WBGene00266200"/>
</dbReference>
<dbReference type="Pfam" id="PF01581">
    <property type="entry name" value="FARP"/>
    <property type="match status" value="9"/>
</dbReference>
<protein>
    <submittedName>
        <fullName evidence="8 10">FMRFamide-related peptide-like family-containing protein</fullName>
    </submittedName>
</protein>
<reference evidence="10" key="2">
    <citation type="submission" date="2020-12" db="UniProtKB">
        <authorList>
            <consortium name="WormBaseParasite"/>
        </authorList>
    </citation>
    <scope>IDENTIFICATION</scope>
</reference>
<evidence type="ECO:0000313" key="8">
    <source>
        <dbReference type="EMBL" id="CEF71314.1"/>
    </source>
</evidence>
<dbReference type="InterPro" id="IPR002544">
    <property type="entry name" value="FMRFamid-related_peptide-like"/>
</dbReference>